<proteinExistence type="predicted"/>
<sequence>MKKLPASFINVFVMLDKQDIAMLRDIFQENIRSLKRDIRDEMGSLIAASERRVIEGVAELLDVSLLPQLADLQHDVVRIKTHIQLT</sequence>
<dbReference type="Proteomes" id="UP000034846">
    <property type="component" value="Unassembled WGS sequence"/>
</dbReference>
<dbReference type="AlphaFoldDB" id="A0A0G1XI97"/>
<name>A0A0G1XI97_9BACT</name>
<protein>
    <submittedName>
        <fullName evidence="1">Uncharacterized protein</fullName>
    </submittedName>
</protein>
<gene>
    <name evidence="1" type="ORF">UY72_C0006G0012</name>
</gene>
<organism evidence="1 2">
    <name type="scientific">Candidatus Uhrbacteria bacterium GW2011_GWD2_52_7</name>
    <dbReference type="NCBI Taxonomy" id="1618989"/>
    <lineage>
        <taxon>Bacteria</taxon>
        <taxon>Candidatus Uhriibacteriota</taxon>
    </lineage>
</organism>
<accession>A0A0G1XI97</accession>
<evidence type="ECO:0000313" key="1">
    <source>
        <dbReference type="EMBL" id="KKW30661.1"/>
    </source>
</evidence>
<comment type="caution">
    <text evidence="1">The sequence shown here is derived from an EMBL/GenBank/DDBJ whole genome shotgun (WGS) entry which is preliminary data.</text>
</comment>
<reference evidence="1 2" key="1">
    <citation type="journal article" date="2015" name="Nature">
        <title>rRNA introns, odd ribosomes, and small enigmatic genomes across a large radiation of phyla.</title>
        <authorList>
            <person name="Brown C.T."/>
            <person name="Hug L.A."/>
            <person name="Thomas B.C."/>
            <person name="Sharon I."/>
            <person name="Castelle C.J."/>
            <person name="Singh A."/>
            <person name="Wilkins M.J."/>
            <person name="Williams K.H."/>
            <person name="Banfield J.F."/>
        </authorList>
    </citation>
    <scope>NUCLEOTIDE SEQUENCE [LARGE SCALE GENOMIC DNA]</scope>
</reference>
<evidence type="ECO:0000313" key="2">
    <source>
        <dbReference type="Proteomes" id="UP000034846"/>
    </source>
</evidence>
<dbReference type="EMBL" id="LCRD01000006">
    <property type="protein sequence ID" value="KKW30661.1"/>
    <property type="molecule type" value="Genomic_DNA"/>
</dbReference>